<dbReference type="Proteomes" id="UP001281761">
    <property type="component" value="Unassembled WGS sequence"/>
</dbReference>
<proteinExistence type="predicted"/>
<sequence>MRGRAECRHVVLRYFDDDESVVVERHVRRDIRCLEQHRCRCLAWDELRPSHICHVLRLVFGEAGLHILRLEVVEVGDRLGRGDGDSCAGVHLSDPSNLFCLTIESTAGDGELAVDTHHKVDTKRGELLQRGWTISFERGVDERGVGFDEVDRFCRDEFELGGVQNEGTVVGECPRVEVGGAEICVGHSACCAGLIFHMAGLHVHSSTVAEKKSFVFSPHRCKTEYNRGESDIASGARQDGRLVCAAKANVFERDCRVLDLESHRNSVVGGKLGVVIFPADGESLVVDFGLIGDGHFVDDRHNAFVVELEVVEYVLHIPAHREVEQAVVGIHAIRRDVGDGMRKVPLHFGV</sequence>
<gene>
    <name evidence="1" type="ORF">BLNAU_7980</name>
</gene>
<evidence type="ECO:0000313" key="1">
    <source>
        <dbReference type="EMBL" id="KAK2957150.1"/>
    </source>
</evidence>
<dbReference type="EMBL" id="JARBJD010000049">
    <property type="protein sequence ID" value="KAK2957150.1"/>
    <property type="molecule type" value="Genomic_DNA"/>
</dbReference>
<protein>
    <submittedName>
        <fullName evidence="1">Uncharacterized protein</fullName>
    </submittedName>
</protein>
<comment type="caution">
    <text evidence="1">The sequence shown here is derived from an EMBL/GenBank/DDBJ whole genome shotgun (WGS) entry which is preliminary data.</text>
</comment>
<accession>A0ABQ9Y0A4</accession>
<reference evidence="1 2" key="1">
    <citation type="journal article" date="2022" name="bioRxiv">
        <title>Genomics of Preaxostyla Flagellates Illuminates Evolutionary Transitions and the Path Towards Mitochondrial Loss.</title>
        <authorList>
            <person name="Novak L.V.F."/>
            <person name="Treitli S.C."/>
            <person name="Pyrih J."/>
            <person name="Halakuc P."/>
            <person name="Pipaliya S.V."/>
            <person name="Vacek V."/>
            <person name="Brzon O."/>
            <person name="Soukal P."/>
            <person name="Eme L."/>
            <person name="Dacks J.B."/>
            <person name="Karnkowska A."/>
            <person name="Elias M."/>
            <person name="Hampl V."/>
        </authorList>
    </citation>
    <scope>NUCLEOTIDE SEQUENCE [LARGE SCALE GENOMIC DNA]</scope>
    <source>
        <strain evidence="1">NAU3</strain>
        <tissue evidence="1">Gut</tissue>
    </source>
</reference>
<evidence type="ECO:0000313" key="2">
    <source>
        <dbReference type="Proteomes" id="UP001281761"/>
    </source>
</evidence>
<name>A0ABQ9Y0A4_9EUKA</name>
<keyword evidence="2" id="KW-1185">Reference proteome</keyword>
<organism evidence="1 2">
    <name type="scientific">Blattamonas nauphoetae</name>
    <dbReference type="NCBI Taxonomy" id="2049346"/>
    <lineage>
        <taxon>Eukaryota</taxon>
        <taxon>Metamonada</taxon>
        <taxon>Preaxostyla</taxon>
        <taxon>Oxymonadida</taxon>
        <taxon>Blattamonas</taxon>
    </lineage>
</organism>